<feature type="region of interest" description="Disordered" evidence="2">
    <location>
        <begin position="228"/>
        <end position="252"/>
    </location>
</feature>
<feature type="coiled-coil region" evidence="1">
    <location>
        <begin position="60"/>
        <end position="87"/>
    </location>
</feature>
<reference evidence="3 4" key="1">
    <citation type="journal article" date="2016" name="Sci. Rep.">
        <title>Insights into Adaptations to a Near-Obligate Nematode Endoparasitic Lifestyle from the Finished Genome of Drechmeria coniospora.</title>
        <authorList>
            <person name="Zhang L."/>
            <person name="Zhou Z."/>
            <person name="Guo Q."/>
            <person name="Fokkens L."/>
            <person name="Miskei M."/>
            <person name="Pocsi I."/>
            <person name="Zhang W."/>
            <person name="Chen M."/>
            <person name="Wang L."/>
            <person name="Sun Y."/>
            <person name="Donzelli B.G."/>
            <person name="Gibson D.M."/>
            <person name="Nelson D.R."/>
            <person name="Luo J.G."/>
            <person name="Rep M."/>
            <person name="Liu H."/>
            <person name="Yang S."/>
            <person name="Wang J."/>
            <person name="Krasnoff S.B."/>
            <person name="Xu Y."/>
            <person name="Molnar I."/>
            <person name="Lin M."/>
        </authorList>
    </citation>
    <scope>NUCLEOTIDE SEQUENCE [LARGE SCALE GENOMIC DNA]</scope>
    <source>
        <strain evidence="3 4">ARSEF 6962</strain>
    </source>
</reference>
<protein>
    <submittedName>
        <fullName evidence="3">Uncharacterized protein</fullName>
    </submittedName>
</protein>
<evidence type="ECO:0000313" key="4">
    <source>
        <dbReference type="Proteomes" id="UP000076580"/>
    </source>
</evidence>
<keyword evidence="1" id="KW-0175">Coiled coil</keyword>
<gene>
    <name evidence="3" type="ORF">DCS_07590</name>
</gene>
<evidence type="ECO:0000313" key="3">
    <source>
        <dbReference type="EMBL" id="KYK55627.1"/>
    </source>
</evidence>
<dbReference type="GeneID" id="63720233"/>
<feature type="coiled-coil region" evidence="1">
    <location>
        <begin position="134"/>
        <end position="161"/>
    </location>
</feature>
<dbReference type="RefSeq" id="XP_040654979.1">
    <property type="nucleotide sequence ID" value="XM_040804875.1"/>
</dbReference>
<dbReference type="AlphaFoldDB" id="A0A151GEV2"/>
<dbReference type="InParanoid" id="A0A151GEV2"/>
<dbReference type="Proteomes" id="UP000076580">
    <property type="component" value="Chromosome 03"/>
</dbReference>
<proteinExistence type="predicted"/>
<organism evidence="3 4">
    <name type="scientific">Drechmeria coniospora</name>
    <name type="common">Nematophagous fungus</name>
    <name type="synonym">Meria coniospora</name>
    <dbReference type="NCBI Taxonomy" id="98403"/>
    <lineage>
        <taxon>Eukaryota</taxon>
        <taxon>Fungi</taxon>
        <taxon>Dikarya</taxon>
        <taxon>Ascomycota</taxon>
        <taxon>Pezizomycotina</taxon>
        <taxon>Sordariomycetes</taxon>
        <taxon>Hypocreomycetidae</taxon>
        <taxon>Hypocreales</taxon>
        <taxon>Ophiocordycipitaceae</taxon>
        <taxon>Drechmeria</taxon>
    </lineage>
</organism>
<comment type="caution">
    <text evidence="3">The sequence shown here is derived from an EMBL/GenBank/DDBJ whole genome shotgun (WGS) entry which is preliminary data.</text>
</comment>
<evidence type="ECO:0000256" key="1">
    <source>
        <dbReference type="SAM" id="Coils"/>
    </source>
</evidence>
<sequence>MNGYRTMQRRLSEPVGATPPTLRESFATDAAVAAGIMETTAPIPARSDRTLLSKADALAKMTVELNLRVVSAQAERLEREIKELVACTAQDRQFRKKNEERMTDMMREIWSIKLRMDEVAVGHTDVDALFTRCQRETEELRLQLRADVDDLRKQIDEALSRLDSLPCPADVEAEVATGNRQSLLAEATSLKLAREGAPHPVKLLATPWGGFFPCAKLGRADETNRLLQATSPSPGGRNYTIDPPLAQGPQEVDGTRIPVCLGLPQAATQARSRHGRLHTAGDAEASPAQKQRAGDQVDSTLAGGVLQGRQVDGRG</sequence>
<evidence type="ECO:0000256" key="2">
    <source>
        <dbReference type="SAM" id="MobiDB-lite"/>
    </source>
</evidence>
<feature type="region of interest" description="Disordered" evidence="2">
    <location>
        <begin position="267"/>
        <end position="315"/>
    </location>
</feature>
<keyword evidence="4" id="KW-1185">Reference proteome</keyword>
<name>A0A151GEV2_DRECN</name>
<feature type="region of interest" description="Disordered" evidence="2">
    <location>
        <begin position="1"/>
        <end position="23"/>
    </location>
</feature>
<accession>A0A151GEV2</accession>
<dbReference type="EMBL" id="LAYC01000003">
    <property type="protein sequence ID" value="KYK55627.1"/>
    <property type="molecule type" value="Genomic_DNA"/>
</dbReference>